<evidence type="ECO:0000313" key="1">
    <source>
        <dbReference type="EMBL" id="QTX15150.1"/>
    </source>
</evidence>
<name>A0A8B0SWC8_KLEPN</name>
<protein>
    <submittedName>
        <fullName evidence="1">Uncharacterized protein</fullName>
    </submittedName>
</protein>
<sequence>MKKIQARKDQKQESRESIRRPIDPYEAFITGAELSHRMSIKKMRLMRKQGFSFLH</sequence>
<proteinExistence type="predicted"/>
<geneLocation type="plasmid" evidence="1">
    <name>p17-15-vir-like</name>
</geneLocation>
<reference evidence="1" key="1">
    <citation type="submission" date="2020-01" db="EMBL/GenBank/DDBJ databases">
        <authorList>
            <person name="Qin S."/>
        </authorList>
    </citation>
    <scope>NUCLEOTIDE SEQUENCE</scope>
    <source>
        <strain evidence="1">CVir17-16-YZ6g</strain>
        <plasmid evidence="1">p17-15-vir-like</plasmid>
    </source>
</reference>
<dbReference type="AlphaFoldDB" id="A0A8B0SWC8"/>
<accession>A0A8B0SWC8</accession>
<organism evidence="1">
    <name type="scientific">Klebsiella pneumoniae</name>
    <dbReference type="NCBI Taxonomy" id="573"/>
    <lineage>
        <taxon>Bacteria</taxon>
        <taxon>Pseudomonadati</taxon>
        <taxon>Pseudomonadota</taxon>
        <taxon>Gammaproteobacteria</taxon>
        <taxon>Enterobacterales</taxon>
        <taxon>Enterobacteriaceae</taxon>
        <taxon>Klebsiella/Raoultella group</taxon>
        <taxon>Klebsiella</taxon>
        <taxon>Klebsiella pneumoniae complex</taxon>
    </lineage>
</organism>
<keyword evidence="1" id="KW-0614">Plasmid</keyword>
<dbReference type="EMBL" id="MN956836">
    <property type="protein sequence ID" value="QTX15150.1"/>
    <property type="molecule type" value="Genomic_DNA"/>
</dbReference>